<dbReference type="InterPro" id="IPR012337">
    <property type="entry name" value="RNaseH-like_sf"/>
</dbReference>
<keyword evidence="4" id="KW-0378">Hydrolase</keyword>
<keyword evidence="2" id="KW-0540">Nuclease</keyword>
<evidence type="ECO:0000256" key="1">
    <source>
        <dbReference type="ARBA" id="ARBA00004123"/>
    </source>
</evidence>
<dbReference type="GO" id="GO:0005634">
    <property type="term" value="C:nucleus"/>
    <property type="evidence" value="ECO:0007669"/>
    <property type="project" value="UniProtKB-SubCell"/>
</dbReference>
<dbReference type="GO" id="GO:0046872">
    <property type="term" value="F:metal ion binding"/>
    <property type="evidence" value="ECO:0007669"/>
    <property type="project" value="UniProtKB-KW"/>
</dbReference>
<evidence type="ECO:0000313" key="11">
    <source>
        <dbReference type="EMBL" id="CAJ1849120.1"/>
    </source>
</evidence>
<evidence type="ECO:0000256" key="8">
    <source>
        <dbReference type="ARBA" id="ARBA00040531"/>
    </source>
</evidence>
<proteinExistence type="predicted"/>
<dbReference type="Pfam" id="PF01612">
    <property type="entry name" value="DNA_pol_A_exo1"/>
    <property type="match status" value="1"/>
</dbReference>
<protein>
    <recommendedName>
        <fullName evidence="8">3'-5' exonuclease</fullName>
    </recommendedName>
    <alternativeName>
        <fullName evidence="9">Werner Syndrome-like exonuclease</fullName>
    </alternativeName>
</protein>
<dbReference type="Gene3D" id="3.30.420.10">
    <property type="entry name" value="Ribonuclease H-like superfamily/Ribonuclease H"/>
    <property type="match status" value="1"/>
</dbReference>
<evidence type="ECO:0000256" key="4">
    <source>
        <dbReference type="ARBA" id="ARBA00022801"/>
    </source>
</evidence>
<evidence type="ECO:0000256" key="3">
    <source>
        <dbReference type="ARBA" id="ARBA00022723"/>
    </source>
</evidence>
<feature type="domain" description="3'-5' exonuclease" evidence="10">
    <location>
        <begin position="88"/>
        <end position="274"/>
    </location>
</feature>
<dbReference type="GO" id="GO:0003676">
    <property type="term" value="F:nucleic acid binding"/>
    <property type="evidence" value="ECO:0007669"/>
    <property type="project" value="InterPro"/>
</dbReference>
<dbReference type="PANTHER" id="PTHR13620:SF109">
    <property type="entry name" value="3'-5' EXONUCLEASE"/>
    <property type="match status" value="1"/>
</dbReference>
<accession>A0AA86S1V6</accession>
<dbReference type="AlphaFoldDB" id="A0AA86S1V6"/>
<dbReference type="GO" id="GO:0008408">
    <property type="term" value="F:3'-5' exonuclease activity"/>
    <property type="evidence" value="ECO:0007669"/>
    <property type="project" value="InterPro"/>
</dbReference>
<dbReference type="Gramene" id="rna-AYBTSS11_LOCUS1863">
    <property type="protein sequence ID" value="CAJ1849120.1"/>
    <property type="gene ID" value="gene-AYBTSS11_LOCUS1863"/>
</dbReference>
<dbReference type="CDD" id="cd06141">
    <property type="entry name" value="WRN_exo"/>
    <property type="match status" value="1"/>
</dbReference>
<dbReference type="SUPFAM" id="SSF53098">
    <property type="entry name" value="Ribonuclease H-like"/>
    <property type="match status" value="1"/>
</dbReference>
<keyword evidence="12" id="KW-1185">Reference proteome</keyword>
<sequence length="283" mass="31895">MKKVEEESGFTRLASFVCECEHFTEEELLAIEASLSNPNKLRRFNDHTPRRRLPTSLIALQASNSSSLSPLPGYSRMRLPVMKFSGQILYSRTSNAVEKAATQLLQVLDEKNTKIKQIAIGLDIEWKPSFRKGSRAFLSVAVMQICVDSSHCHVLHLIHSGIPQNLQLLLENPEVMKVGVGIHGDATKFFRDYKISVKGMMDLSFHANKKLGGDHKWGLSSLTEKLLSKQLKKPNKIRLGNWETPVLSKEQLQYAATDAFASWCLHQAIKDLPEAQEVKDIKE</sequence>
<dbReference type="InterPro" id="IPR036397">
    <property type="entry name" value="RNaseH_sf"/>
</dbReference>
<dbReference type="InterPro" id="IPR051132">
    <property type="entry name" value="3-5_Exonuclease_domain"/>
</dbReference>
<organism evidence="11 12">
    <name type="scientific">Sphenostylis stenocarpa</name>
    <dbReference type="NCBI Taxonomy" id="92480"/>
    <lineage>
        <taxon>Eukaryota</taxon>
        <taxon>Viridiplantae</taxon>
        <taxon>Streptophyta</taxon>
        <taxon>Embryophyta</taxon>
        <taxon>Tracheophyta</taxon>
        <taxon>Spermatophyta</taxon>
        <taxon>Magnoliopsida</taxon>
        <taxon>eudicotyledons</taxon>
        <taxon>Gunneridae</taxon>
        <taxon>Pentapetalae</taxon>
        <taxon>rosids</taxon>
        <taxon>fabids</taxon>
        <taxon>Fabales</taxon>
        <taxon>Fabaceae</taxon>
        <taxon>Papilionoideae</taxon>
        <taxon>50 kb inversion clade</taxon>
        <taxon>NPAAA clade</taxon>
        <taxon>indigoferoid/millettioid clade</taxon>
        <taxon>Phaseoleae</taxon>
        <taxon>Sphenostylis</taxon>
    </lineage>
</organism>
<keyword evidence="7" id="KW-0539">Nucleus</keyword>
<dbReference type="PANTHER" id="PTHR13620">
    <property type="entry name" value="3-5 EXONUCLEASE"/>
    <property type="match status" value="1"/>
</dbReference>
<evidence type="ECO:0000256" key="2">
    <source>
        <dbReference type="ARBA" id="ARBA00022722"/>
    </source>
</evidence>
<dbReference type="EMBL" id="OY731398">
    <property type="protein sequence ID" value="CAJ1849120.1"/>
    <property type="molecule type" value="Genomic_DNA"/>
</dbReference>
<keyword evidence="6" id="KW-0460">Magnesium</keyword>
<evidence type="ECO:0000256" key="9">
    <source>
        <dbReference type="ARBA" id="ARBA00042761"/>
    </source>
</evidence>
<dbReference type="GO" id="GO:0006139">
    <property type="term" value="P:nucleobase-containing compound metabolic process"/>
    <property type="evidence" value="ECO:0007669"/>
    <property type="project" value="InterPro"/>
</dbReference>
<gene>
    <name evidence="11" type="ORF">AYBTSS11_LOCUS1863</name>
</gene>
<dbReference type="Proteomes" id="UP001189624">
    <property type="component" value="Chromosome 1"/>
</dbReference>
<comment type="subcellular location">
    <subcellularLocation>
        <location evidence="1">Nucleus</location>
    </subcellularLocation>
</comment>
<dbReference type="InterPro" id="IPR002562">
    <property type="entry name" value="3'-5'_exonuclease_dom"/>
</dbReference>
<keyword evidence="3" id="KW-0479">Metal-binding</keyword>
<keyword evidence="5" id="KW-0269">Exonuclease</keyword>
<reference evidence="11" key="1">
    <citation type="submission" date="2023-10" db="EMBL/GenBank/DDBJ databases">
        <authorList>
            <person name="Domelevo Entfellner J.-B."/>
        </authorList>
    </citation>
    <scope>NUCLEOTIDE SEQUENCE</scope>
</reference>
<evidence type="ECO:0000256" key="7">
    <source>
        <dbReference type="ARBA" id="ARBA00023242"/>
    </source>
</evidence>
<evidence type="ECO:0000256" key="6">
    <source>
        <dbReference type="ARBA" id="ARBA00022842"/>
    </source>
</evidence>
<evidence type="ECO:0000313" key="12">
    <source>
        <dbReference type="Proteomes" id="UP001189624"/>
    </source>
</evidence>
<evidence type="ECO:0000259" key="10">
    <source>
        <dbReference type="SMART" id="SM00474"/>
    </source>
</evidence>
<dbReference type="FunFam" id="3.30.420.10:FF:000114">
    <property type="entry name" value="Werner Syndrome-like exonuclease"/>
    <property type="match status" value="1"/>
</dbReference>
<evidence type="ECO:0000256" key="5">
    <source>
        <dbReference type="ARBA" id="ARBA00022839"/>
    </source>
</evidence>
<name>A0AA86S1V6_9FABA</name>
<dbReference type="SMART" id="SM00474">
    <property type="entry name" value="35EXOc"/>
    <property type="match status" value="1"/>
</dbReference>